<protein>
    <submittedName>
        <fullName evidence="2">Signal peptide-containing protein</fullName>
    </submittedName>
</protein>
<dbReference type="Proteomes" id="UP000031512">
    <property type="component" value="Chromosome 1"/>
</dbReference>
<dbReference type="VEuPathDB" id="PiroplasmaDB:BEWA_027480"/>
<dbReference type="KEGG" id="beq:BEWA_027480"/>
<name>L0AYE5_THEEQ</name>
<evidence type="ECO:0000256" key="1">
    <source>
        <dbReference type="SAM" id="SignalP"/>
    </source>
</evidence>
<proteinExistence type="predicted"/>
<accession>L0AYE5</accession>
<sequence length="80" mass="9087">MRLILPILLLAVGTAFGRNFKRSQKIPLTLDIARPVPEHIERVEYESLPDATQYKVKNSSMDTYIIGDVLDSVVINKNME</sequence>
<organism evidence="2 3">
    <name type="scientific">Theileria equi strain WA</name>
    <dbReference type="NCBI Taxonomy" id="1537102"/>
    <lineage>
        <taxon>Eukaryota</taxon>
        <taxon>Sar</taxon>
        <taxon>Alveolata</taxon>
        <taxon>Apicomplexa</taxon>
        <taxon>Aconoidasida</taxon>
        <taxon>Piroplasmida</taxon>
        <taxon>Theileriidae</taxon>
        <taxon>Theileria</taxon>
    </lineage>
</organism>
<evidence type="ECO:0000313" key="3">
    <source>
        <dbReference type="Proteomes" id="UP000031512"/>
    </source>
</evidence>
<dbReference type="EMBL" id="CP001669">
    <property type="protein sequence ID" value="AFZ79899.1"/>
    <property type="molecule type" value="Genomic_DNA"/>
</dbReference>
<dbReference type="GeneID" id="15807182"/>
<gene>
    <name evidence="2" type="ORF">BEWA_027480</name>
</gene>
<reference evidence="2 3" key="1">
    <citation type="journal article" date="2012" name="BMC Genomics">
        <title>Comparative genomic analysis and phylogenetic position of Theileria equi.</title>
        <authorList>
            <person name="Kappmeyer L.S."/>
            <person name="Thiagarajan M."/>
            <person name="Herndon D.R."/>
            <person name="Ramsay J.D."/>
            <person name="Caler E."/>
            <person name="Djikeng A."/>
            <person name="Gillespie J.J."/>
            <person name="Lau A.O."/>
            <person name="Roalson E.H."/>
            <person name="Silva J.C."/>
            <person name="Silva M.G."/>
            <person name="Suarez C.E."/>
            <person name="Ueti M.W."/>
            <person name="Nene V.M."/>
            <person name="Mealey R.H."/>
            <person name="Knowles D.P."/>
            <person name="Brayton K.A."/>
        </authorList>
    </citation>
    <scope>NUCLEOTIDE SEQUENCE [LARGE SCALE GENOMIC DNA]</scope>
    <source>
        <strain evidence="2 3">WA</strain>
    </source>
</reference>
<dbReference type="RefSeq" id="XP_004829565.1">
    <property type="nucleotide sequence ID" value="XM_004829508.1"/>
</dbReference>
<keyword evidence="1" id="KW-0732">Signal</keyword>
<keyword evidence="3" id="KW-1185">Reference proteome</keyword>
<feature type="chain" id="PRO_5003939353" evidence="1">
    <location>
        <begin position="18"/>
        <end position="80"/>
    </location>
</feature>
<feature type="signal peptide" evidence="1">
    <location>
        <begin position="1"/>
        <end position="17"/>
    </location>
</feature>
<dbReference type="AlphaFoldDB" id="L0AYE5"/>
<evidence type="ECO:0000313" key="2">
    <source>
        <dbReference type="EMBL" id="AFZ79899.1"/>
    </source>
</evidence>